<dbReference type="InterPro" id="IPR033640">
    <property type="entry name" value="FAR_C"/>
</dbReference>
<dbReference type="EnsemblProtists" id="PYU1_T010975">
    <property type="protein sequence ID" value="PYU1_T010975"/>
    <property type="gene ID" value="PYU1_G010952"/>
</dbReference>
<dbReference type="PANTHER" id="PTHR12563:SF17">
    <property type="entry name" value="DIHYDROXYACETONE PHOSPHATE ACYLTRANSFERASE"/>
    <property type="match status" value="1"/>
</dbReference>
<dbReference type="HOGENOM" id="CLU_003158_0_0_1"/>
<dbReference type="Pfam" id="PF01553">
    <property type="entry name" value="Acyltransferase"/>
    <property type="match status" value="1"/>
</dbReference>
<dbReference type="OMA" id="WDPDHHA"/>
<comment type="similarity">
    <text evidence="2">Belongs to the GPAT/DAPAT family.</text>
</comment>
<dbReference type="EMBL" id="GL376590">
    <property type="status" value="NOT_ANNOTATED_CDS"/>
    <property type="molecule type" value="Genomic_DNA"/>
</dbReference>
<keyword evidence="8" id="KW-1185">Reference proteome</keyword>
<name>K3X176_GLOUD</name>
<evidence type="ECO:0000256" key="3">
    <source>
        <dbReference type="ARBA" id="ARBA00022679"/>
    </source>
</evidence>
<comment type="subcellular location">
    <subcellularLocation>
        <location evidence="1">Endomembrane system</location>
        <topology evidence="1">Peripheral membrane protein</topology>
    </subcellularLocation>
</comment>
<sequence length="1200" mass="135293">MEQVYTGKTLFITGATGFLAKAVVEKLLRSAPQIEKIYVLIRPRKGVEPTVRLKKDIIDSQIFDRLRSERPHDFHEFITSKLHSVAGDVTLPGLGLNPLDAQLLQENVQIVIHSAATVQFNEPLEVAVEMNCVGAMNALRFVQSCKRVLCYVHVSTAYVNSNQRNVQLKEQLYPLDFNVEDAMNAVTKASPSELERLTVNLMGTYPNTYALTKSMAEHLIVKHAGPNLPLVLYRPTIIGAAWKDPVPGWVDQVAGVGAIFLAASMGVLTILPGNPRNIADVVPVDMAVNNLLTSVCAKITAMPVSVPLIVHCGTSDPRQNPLRWRVPWGVALDYFKKNPPARGLFPVKFQMIPSHQLFQTQWFLQYALPSSVYSTVANKFGDPKHMKQAAMLWTLTWRARSLVELFKPFTENEWIFLTDSMDVLEQFQTPEWWINADEIVWERYIFNFCVGLKKYVLKEGVIGVDNQAVEHTELALSTGRILEWDPDHHAISFPGLLSDVSWAYTSSRKPGYTKSGLLGRVMGLTGWKEGMNHEARHVPRQHVESVGGVRNSVLESEAVRAAIHAKADEKGAAIDDIEEEAFQILEKMVSRIDYRSVRKFGWILRKMLRNMYDKIHVDEGGITQIREILSQKKGSVVLVPTHRSYIDFLLMSYLFFAYNIPVPYIAAGEDFLNMGYLTKILRESGAYFIRRSFNDDPLYTAIFREYTQYLVSMGHTVEFFIEGSRSRSGKQLHPKFGILNTVTECFLSGRAENIHIVPVTIDYEKPLEVLLHQNEVLGGGKIKESAGALLKSAKVVRKKFGSIAVQFGQPIDMRNFVATRLQNDQAPDDSIVSTTALVQDLAYEITDSMISCATCTPSNLVATILLMYRHGMSRKDLIRQSDWLREEISKRGGRVLGTEGRLPSDNVNRALELLQELVMTRRKNFVEPAISNREQYPNMIGLGYYRNKIMHWFNREGVLACAYHALDAFNVKSPLEGVDPEAPRATSNGVELGELMDGALFLHSMLRMEFVRKDDSKDREQLEVAFQQMLARQVLQVRSSGKIAVAGGSQPIFSLLCNLVWPFVDSYWVAITSLFALRPGVALAPEDLLKRIQWLAETMYHEKLISFYESCSLETLQNAITTLENWRVIERFSTTNARGKSTPAKVRLLPQFEQENELELLALRVAKFRNLPHGAASPDSVHSFSRENQLIASLPTLSKI</sequence>
<dbReference type="CDD" id="cd05236">
    <property type="entry name" value="FAR-N_SDR_e"/>
    <property type="match status" value="1"/>
</dbReference>
<evidence type="ECO:0000313" key="8">
    <source>
        <dbReference type="Proteomes" id="UP000019132"/>
    </source>
</evidence>
<keyword evidence="4" id="KW-0472">Membrane</keyword>
<dbReference type="GO" id="GO:0031966">
    <property type="term" value="C:mitochondrial membrane"/>
    <property type="evidence" value="ECO:0007669"/>
    <property type="project" value="TreeGrafter"/>
</dbReference>
<evidence type="ECO:0000259" key="6">
    <source>
        <dbReference type="SMART" id="SM00563"/>
    </source>
</evidence>
<dbReference type="InterPro" id="IPR045520">
    <property type="entry name" value="GPAT/DHAPAT_C"/>
</dbReference>
<dbReference type="InterPro" id="IPR013120">
    <property type="entry name" value="FAR_NAD-bd"/>
</dbReference>
<dbReference type="GO" id="GO:0012505">
    <property type="term" value="C:endomembrane system"/>
    <property type="evidence" value="ECO:0007669"/>
    <property type="project" value="UniProtKB-SubCell"/>
</dbReference>
<evidence type="ECO:0000256" key="5">
    <source>
        <dbReference type="ARBA" id="ARBA00023315"/>
    </source>
</evidence>
<dbReference type="SUPFAM" id="SSF69593">
    <property type="entry name" value="Glycerol-3-phosphate (1)-acyltransferase"/>
    <property type="match status" value="1"/>
</dbReference>
<dbReference type="eggNOG" id="KOG1221">
    <property type="taxonomic scope" value="Eukaryota"/>
</dbReference>
<reference evidence="8" key="1">
    <citation type="journal article" date="2010" name="Genome Biol.">
        <title>Genome sequence of the necrotrophic plant pathogen Pythium ultimum reveals original pathogenicity mechanisms and effector repertoire.</title>
        <authorList>
            <person name="Levesque C.A."/>
            <person name="Brouwer H."/>
            <person name="Cano L."/>
            <person name="Hamilton J.P."/>
            <person name="Holt C."/>
            <person name="Huitema E."/>
            <person name="Raffaele S."/>
            <person name="Robideau G.P."/>
            <person name="Thines M."/>
            <person name="Win J."/>
            <person name="Zerillo M.M."/>
            <person name="Beakes G.W."/>
            <person name="Boore J.L."/>
            <person name="Busam D."/>
            <person name="Dumas B."/>
            <person name="Ferriera S."/>
            <person name="Fuerstenberg S.I."/>
            <person name="Gachon C.M."/>
            <person name="Gaulin E."/>
            <person name="Govers F."/>
            <person name="Grenville-Briggs L."/>
            <person name="Horner N."/>
            <person name="Hostetler J."/>
            <person name="Jiang R.H."/>
            <person name="Johnson J."/>
            <person name="Krajaejun T."/>
            <person name="Lin H."/>
            <person name="Meijer H.J."/>
            <person name="Moore B."/>
            <person name="Morris P."/>
            <person name="Phuntmart V."/>
            <person name="Puiu D."/>
            <person name="Shetty J."/>
            <person name="Stajich J.E."/>
            <person name="Tripathy S."/>
            <person name="Wawra S."/>
            <person name="van West P."/>
            <person name="Whitty B.R."/>
            <person name="Coutinho P.M."/>
            <person name="Henrissat B."/>
            <person name="Martin F."/>
            <person name="Thomas P.D."/>
            <person name="Tyler B.M."/>
            <person name="De Vries R.P."/>
            <person name="Kamoun S."/>
            <person name="Yandell M."/>
            <person name="Tisserat N."/>
            <person name="Buell C.R."/>
        </authorList>
    </citation>
    <scope>NUCLEOTIDE SEQUENCE</scope>
    <source>
        <strain evidence="8">DAOM:BR144</strain>
    </source>
</reference>
<dbReference type="GO" id="GO:0019432">
    <property type="term" value="P:triglyceride biosynthetic process"/>
    <property type="evidence" value="ECO:0007669"/>
    <property type="project" value="TreeGrafter"/>
</dbReference>
<dbReference type="GO" id="GO:0006631">
    <property type="term" value="P:fatty acid metabolic process"/>
    <property type="evidence" value="ECO:0007669"/>
    <property type="project" value="TreeGrafter"/>
</dbReference>
<dbReference type="Pfam" id="PF07993">
    <property type="entry name" value="NAD_binding_4"/>
    <property type="match status" value="1"/>
</dbReference>
<dbReference type="InterPro" id="IPR041728">
    <property type="entry name" value="GPAT/DHAPAT_LPLAT"/>
</dbReference>
<dbReference type="Gene3D" id="3.40.50.720">
    <property type="entry name" value="NAD(P)-binding Rossmann-like Domain"/>
    <property type="match status" value="1"/>
</dbReference>
<feature type="domain" description="Phospholipid/glycerol acyltransferase" evidence="6">
    <location>
        <begin position="636"/>
        <end position="764"/>
    </location>
</feature>
<dbReference type="GO" id="GO:0006072">
    <property type="term" value="P:glycerol-3-phosphate metabolic process"/>
    <property type="evidence" value="ECO:0007669"/>
    <property type="project" value="TreeGrafter"/>
</dbReference>
<dbReference type="Pfam" id="PF03015">
    <property type="entry name" value="Sterile"/>
    <property type="match status" value="1"/>
</dbReference>
<dbReference type="SMART" id="SM00563">
    <property type="entry name" value="PlsC"/>
    <property type="match status" value="1"/>
</dbReference>
<dbReference type="VEuPathDB" id="FungiDB:PYU1_G010952"/>
<dbReference type="InterPro" id="IPR036291">
    <property type="entry name" value="NAD(P)-bd_dom_sf"/>
</dbReference>
<organism evidence="7 8">
    <name type="scientific">Globisporangium ultimum (strain ATCC 200006 / CBS 805.95 / DAOM BR144)</name>
    <name type="common">Pythium ultimum</name>
    <dbReference type="NCBI Taxonomy" id="431595"/>
    <lineage>
        <taxon>Eukaryota</taxon>
        <taxon>Sar</taxon>
        <taxon>Stramenopiles</taxon>
        <taxon>Oomycota</taxon>
        <taxon>Peronosporomycetes</taxon>
        <taxon>Pythiales</taxon>
        <taxon>Pythiaceae</taxon>
        <taxon>Globisporangium</taxon>
    </lineage>
</organism>
<reference evidence="8" key="2">
    <citation type="submission" date="2010-04" db="EMBL/GenBank/DDBJ databases">
        <authorList>
            <person name="Buell R."/>
            <person name="Hamilton J."/>
            <person name="Hostetler J."/>
        </authorList>
    </citation>
    <scope>NUCLEOTIDE SEQUENCE [LARGE SCALE GENOMIC DNA]</scope>
    <source>
        <strain evidence="8">DAOM:BR144</strain>
    </source>
</reference>
<dbReference type="AlphaFoldDB" id="K3X176"/>
<dbReference type="eggNOG" id="KOG3730">
    <property type="taxonomic scope" value="Eukaryota"/>
</dbReference>
<reference evidence="7" key="3">
    <citation type="submission" date="2015-02" db="UniProtKB">
        <authorList>
            <consortium name="EnsemblProtists"/>
        </authorList>
    </citation>
    <scope>IDENTIFICATION</scope>
    <source>
        <strain evidence="7">DAOM BR144</strain>
    </source>
</reference>
<evidence type="ECO:0000313" key="7">
    <source>
        <dbReference type="EnsemblProtists" id="PYU1_T010975"/>
    </source>
</evidence>
<keyword evidence="3" id="KW-0808">Transferase</keyword>
<dbReference type="Proteomes" id="UP000019132">
    <property type="component" value="Unassembled WGS sequence"/>
</dbReference>
<evidence type="ECO:0000256" key="1">
    <source>
        <dbReference type="ARBA" id="ARBA00004184"/>
    </source>
</evidence>
<accession>K3X176</accession>
<dbReference type="InterPro" id="IPR002123">
    <property type="entry name" value="Plipid/glycerol_acylTrfase"/>
</dbReference>
<dbReference type="Pfam" id="PF19277">
    <property type="entry name" value="GPAT_C"/>
    <property type="match status" value="1"/>
</dbReference>
<dbReference type="SUPFAM" id="SSF51735">
    <property type="entry name" value="NAD(P)-binding Rossmann-fold domains"/>
    <property type="match status" value="1"/>
</dbReference>
<dbReference type="InterPro" id="IPR022284">
    <property type="entry name" value="GPAT/DHAPAT"/>
</dbReference>
<dbReference type="GO" id="GO:0004366">
    <property type="term" value="F:glycerol-3-phosphate O-acyltransferase activity"/>
    <property type="evidence" value="ECO:0007669"/>
    <property type="project" value="TreeGrafter"/>
</dbReference>
<evidence type="ECO:0000256" key="2">
    <source>
        <dbReference type="ARBA" id="ARBA00007937"/>
    </source>
</evidence>
<evidence type="ECO:0000256" key="4">
    <source>
        <dbReference type="ARBA" id="ARBA00023136"/>
    </source>
</evidence>
<dbReference type="InParanoid" id="K3X176"/>
<keyword evidence="5" id="KW-0012">Acyltransferase</keyword>
<dbReference type="CDD" id="cd07993">
    <property type="entry name" value="LPLAT_DHAPAT-like"/>
    <property type="match status" value="1"/>
</dbReference>
<dbReference type="CDD" id="cd09071">
    <property type="entry name" value="FAR_C"/>
    <property type="match status" value="1"/>
</dbReference>
<proteinExistence type="inferred from homology"/>
<protein>
    <recommendedName>
        <fullName evidence="6">Phospholipid/glycerol acyltransferase domain-containing protein</fullName>
    </recommendedName>
</protein>
<dbReference type="GO" id="GO:0008654">
    <property type="term" value="P:phospholipid biosynthetic process"/>
    <property type="evidence" value="ECO:0007669"/>
    <property type="project" value="TreeGrafter"/>
</dbReference>
<dbReference type="PANTHER" id="PTHR12563">
    <property type="entry name" value="GLYCEROL-3-PHOSPHATE ACYLTRANSFERASE"/>
    <property type="match status" value="1"/>
</dbReference>